<organism evidence="3 4">
    <name type="scientific">Microbulbifer halophilus</name>
    <dbReference type="NCBI Taxonomy" id="453963"/>
    <lineage>
        <taxon>Bacteria</taxon>
        <taxon>Pseudomonadati</taxon>
        <taxon>Pseudomonadota</taxon>
        <taxon>Gammaproteobacteria</taxon>
        <taxon>Cellvibrionales</taxon>
        <taxon>Microbulbiferaceae</taxon>
        <taxon>Microbulbifer</taxon>
    </lineage>
</organism>
<dbReference type="Proteomes" id="UP001597425">
    <property type="component" value="Unassembled WGS sequence"/>
</dbReference>
<evidence type="ECO:0000256" key="1">
    <source>
        <dbReference type="SAM" id="Phobius"/>
    </source>
</evidence>
<sequence length="233" mass="26936">MDIKESKDHEYFDIHIERRRAIWISALVLAGLLVLVVLTVDKVRELAERIVTPVEYEPIPEVYDIKGYAAASESAFEKFLQKGDNREKFARLENFLQLNHVDDVVPLYELLRQGSDWQEVGEPPFAIPPEDDWETMVDTLKVLREEIIPVVGPVTILSGWRTSSYNAKAGGAKTSKHMHFCGLDMVPQRKFNRKQLIPILRDIHKRTGQKWDMGLGIYSGIRFHVDTCGYRRW</sequence>
<name>A0ABW5EF70_9GAMM</name>
<dbReference type="InterPro" id="IPR009045">
    <property type="entry name" value="Zn_M74/Hedgehog-like"/>
</dbReference>
<evidence type="ECO:0000259" key="2">
    <source>
        <dbReference type="Pfam" id="PF08291"/>
    </source>
</evidence>
<evidence type="ECO:0000313" key="4">
    <source>
        <dbReference type="Proteomes" id="UP001597425"/>
    </source>
</evidence>
<dbReference type="RefSeq" id="WP_265721267.1">
    <property type="nucleotide sequence ID" value="NZ_JAPIVK010000009.1"/>
</dbReference>
<evidence type="ECO:0000313" key="3">
    <source>
        <dbReference type="EMBL" id="MFD2312203.1"/>
    </source>
</evidence>
<keyword evidence="1" id="KW-0812">Transmembrane</keyword>
<accession>A0ABW5EF70</accession>
<dbReference type="GO" id="GO:0004180">
    <property type="term" value="F:carboxypeptidase activity"/>
    <property type="evidence" value="ECO:0007669"/>
    <property type="project" value="UniProtKB-KW"/>
</dbReference>
<feature type="transmembrane region" description="Helical" evidence="1">
    <location>
        <begin position="21"/>
        <end position="40"/>
    </location>
</feature>
<reference evidence="4" key="1">
    <citation type="journal article" date="2019" name="Int. J. Syst. Evol. Microbiol.">
        <title>The Global Catalogue of Microorganisms (GCM) 10K type strain sequencing project: providing services to taxonomists for standard genome sequencing and annotation.</title>
        <authorList>
            <consortium name="The Broad Institute Genomics Platform"/>
            <consortium name="The Broad Institute Genome Sequencing Center for Infectious Disease"/>
            <person name="Wu L."/>
            <person name="Ma J."/>
        </authorList>
    </citation>
    <scope>NUCLEOTIDE SEQUENCE [LARGE SCALE GENOMIC DNA]</scope>
    <source>
        <strain evidence="4">KCTC 12848</strain>
    </source>
</reference>
<protein>
    <submittedName>
        <fullName evidence="3">D-Ala-D-Ala carboxypeptidase family metallohydrolase</fullName>
    </submittedName>
</protein>
<gene>
    <name evidence="3" type="ORF">ACFSKX_17415</name>
</gene>
<dbReference type="Gene3D" id="3.30.1380.10">
    <property type="match status" value="1"/>
</dbReference>
<keyword evidence="3" id="KW-0121">Carboxypeptidase</keyword>
<dbReference type="SUPFAM" id="SSF55166">
    <property type="entry name" value="Hedgehog/DD-peptidase"/>
    <property type="match status" value="1"/>
</dbReference>
<keyword evidence="3" id="KW-0378">Hydrolase</keyword>
<feature type="domain" description="Peptidase M15A C-terminal" evidence="2">
    <location>
        <begin position="139"/>
        <end position="203"/>
    </location>
</feature>
<keyword evidence="1" id="KW-0472">Membrane</keyword>
<keyword evidence="3" id="KW-0645">Protease</keyword>
<dbReference type="Pfam" id="PF08291">
    <property type="entry name" value="Peptidase_M15_3"/>
    <property type="match status" value="1"/>
</dbReference>
<proteinExistence type="predicted"/>
<keyword evidence="1" id="KW-1133">Transmembrane helix</keyword>
<comment type="caution">
    <text evidence="3">The sequence shown here is derived from an EMBL/GenBank/DDBJ whole genome shotgun (WGS) entry which is preliminary data.</text>
</comment>
<dbReference type="EMBL" id="JBHUJD010000031">
    <property type="protein sequence ID" value="MFD2312203.1"/>
    <property type="molecule type" value="Genomic_DNA"/>
</dbReference>
<keyword evidence="4" id="KW-1185">Reference proteome</keyword>
<dbReference type="InterPro" id="IPR013230">
    <property type="entry name" value="Peptidase_M15A_C"/>
</dbReference>